<dbReference type="EMBL" id="MHQC01000033">
    <property type="protein sequence ID" value="OGZ94537.1"/>
    <property type="molecule type" value="Genomic_DNA"/>
</dbReference>
<organism evidence="2 3">
    <name type="scientific">Candidatus Sungbacteria bacterium RIFCSPHIGHO2_01_FULL_47_32</name>
    <dbReference type="NCBI Taxonomy" id="1802264"/>
    <lineage>
        <taxon>Bacteria</taxon>
        <taxon>Candidatus Sungiibacteriota</taxon>
    </lineage>
</organism>
<name>A0A1G2K543_9BACT</name>
<reference evidence="2 3" key="1">
    <citation type="journal article" date="2016" name="Nat. Commun.">
        <title>Thousands of microbial genomes shed light on interconnected biogeochemical processes in an aquifer system.</title>
        <authorList>
            <person name="Anantharaman K."/>
            <person name="Brown C.T."/>
            <person name="Hug L.A."/>
            <person name="Sharon I."/>
            <person name="Castelle C.J."/>
            <person name="Probst A.J."/>
            <person name="Thomas B.C."/>
            <person name="Singh A."/>
            <person name="Wilkins M.J."/>
            <person name="Karaoz U."/>
            <person name="Brodie E.L."/>
            <person name="Williams K.H."/>
            <person name="Hubbard S.S."/>
            <person name="Banfield J.F."/>
        </authorList>
    </citation>
    <scope>NUCLEOTIDE SEQUENCE [LARGE SCALE GENOMIC DNA]</scope>
</reference>
<proteinExistence type="predicted"/>
<keyword evidence="1" id="KW-0175">Coiled coil</keyword>
<sequence length="229" mass="26231">MDCHNNILEIVKKFVPKEDWGLWGIILESIPGIFCPHILVFLEISGGNVSVLTENIREKAYALEKKNIKEWGKILKKEGAFLAPLEKQKNITEFDMALKAFAAITYTLFVRTKNTIANFSVTEAKNAEELKTVIYLMTKQAHELYDAMETINKKLHARPVETTSIQKETESGQLPSPKDFQREASQVLSEFELQMKAEEKKKAKMAEERKGLDIKEKISNIKKMMPKIK</sequence>
<feature type="coiled-coil region" evidence="1">
    <location>
        <begin position="181"/>
        <end position="215"/>
    </location>
</feature>
<protein>
    <submittedName>
        <fullName evidence="2">Uncharacterized protein</fullName>
    </submittedName>
</protein>
<evidence type="ECO:0000313" key="2">
    <source>
        <dbReference type="EMBL" id="OGZ94537.1"/>
    </source>
</evidence>
<dbReference type="Proteomes" id="UP000177152">
    <property type="component" value="Unassembled WGS sequence"/>
</dbReference>
<evidence type="ECO:0000256" key="1">
    <source>
        <dbReference type="SAM" id="Coils"/>
    </source>
</evidence>
<gene>
    <name evidence="2" type="ORF">A2633_03540</name>
</gene>
<comment type="caution">
    <text evidence="2">The sequence shown here is derived from an EMBL/GenBank/DDBJ whole genome shotgun (WGS) entry which is preliminary data.</text>
</comment>
<evidence type="ECO:0000313" key="3">
    <source>
        <dbReference type="Proteomes" id="UP000177152"/>
    </source>
</evidence>
<dbReference type="AlphaFoldDB" id="A0A1G2K543"/>
<accession>A0A1G2K543</accession>